<dbReference type="GO" id="GO:0005829">
    <property type="term" value="C:cytosol"/>
    <property type="evidence" value="ECO:0007669"/>
    <property type="project" value="TreeGrafter"/>
</dbReference>
<dbReference type="EMBL" id="LGTQ01000009">
    <property type="protein sequence ID" value="KPM48168.1"/>
    <property type="molecule type" value="Genomic_DNA"/>
</dbReference>
<proteinExistence type="predicted"/>
<dbReference type="InterPro" id="IPR004441">
    <property type="entry name" value="rRNA_MeTrfase_TrmH"/>
</dbReference>
<dbReference type="InterPro" id="IPR029028">
    <property type="entry name" value="Alpha/beta_knot_MTases"/>
</dbReference>
<dbReference type="PANTHER" id="PTHR46429">
    <property type="entry name" value="23S RRNA (GUANOSINE-2'-O-)-METHYLTRANSFERASE RLMB"/>
    <property type="match status" value="1"/>
</dbReference>
<sequence length="182" mass="20428">MTKTSMEGLNRSDLETFRREEKIPVVLVLDNIRSLQNVGSFFRTADAFKIEKIYLVGITGSPPNKEIEKTALGATNSVAFEHIHSEVELIKKLQSEGFSIVSIEQTNQSVMLNEVTFEKGKYAFVFGNEVFGVSQEFLDTSDRVIEIPQFGTKHSLNVSVSAGIVIWHYYSKNSLNLFSKPS</sequence>
<organism evidence="4 5">
    <name type="scientific">Jiulongibacter sediminis</name>
    <dbReference type="NCBI Taxonomy" id="1605367"/>
    <lineage>
        <taxon>Bacteria</taxon>
        <taxon>Pseudomonadati</taxon>
        <taxon>Bacteroidota</taxon>
        <taxon>Cytophagia</taxon>
        <taxon>Cytophagales</taxon>
        <taxon>Leadbetterellaceae</taxon>
        <taxon>Jiulongibacter</taxon>
    </lineage>
</organism>
<dbReference type="Proteomes" id="UP000050454">
    <property type="component" value="Unassembled WGS sequence"/>
</dbReference>
<dbReference type="Pfam" id="PF00588">
    <property type="entry name" value="SpoU_methylase"/>
    <property type="match status" value="1"/>
</dbReference>
<evidence type="ECO:0000259" key="3">
    <source>
        <dbReference type="Pfam" id="PF00588"/>
    </source>
</evidence>
<accession>A0A0P7C0Q6</accession>
<dbReference type="PATRIC" id="fig|1605367.3.peg.3931"/>
<name>A0A0P7C0Q6_9BACT</name>
<dbReference type="CDD" id="cd18097">
    <property type="entry name" value="SpoU-like"/>
    <property type="match status" value="1"/>
</dbReference>
<dbReference type="InterPro" id="IPR029026">
    <property type="entry name" value="tRNA_m1G_MTases_N"/>
</dbReference>
<dbReference type="AlphaFoldDB" id="A0A0P7C0Q6"/>
<protein>
    <submittedName>
        <fullName evidence="4">RNA methyltransferase</fullName>
    </submittedName>
</protein>
<reference evidence="4 5" key="1">
    <citation type="submission" date="2015-07" db="EMBL/GenBank/DDBJ databases">
        <title>The draft genome sequence of Leadbetterella sp. JN14-9.</title>
        <authorList>
            <person name="Liu Y."/>
            <person name="Du J."/>
            <person name="Shao Z."/>
        </authorList>
    </citation>
    <scope>NUCLEOTIDE SEQUENCE [LARGE SCALE GENOMIC DNA]</scope>
    <source>
        <strain evidence="4 5">JN14-9</strain>
    </source>
</reference>
<evidence type="ECO:0000256" key="2">
    <source>
        <dbReference type="ARBA" id="ARBA00022679"/>
    </source>
</evidence>
<dbReference type="GO" id="GO:0008173">
    <property type="term" value="F:RNA methyltransferase activity"/>
    <property type="evidence" value="ECO:0007669"/>
    <property type="project" value="InterPro"/>
</dbReference>
<dbReference type="SUPFAM" id="SSF75217">
    <property type="entry name" value="alpha/beta knot"/>
    <property type="match status" value="1"/>
</dbReference>
<dbReference type="InterPro" id="IPR001537">
    <property type="entry name" value="SpoU_MeTrfase"/>
</dbReference>
<dbReference type="GO" id="GO:0006396">
    <property type="term" value="P:RNA processing"/>
    <property type="evidence" value="ECO:0007669"/>
    <property type="project" value="InterPro"/>
</dbReference>
<keyword evidence="2 4" id="KW-0808">Transferase</keyword>
<dbReference type="Gene3D" id="3.40.1280.10">
    <property type="match status" value="1"/>
</dbReference>
<dbReference type="GO" id="GO:0003723">
    <property type="term" value="F:RNA binding"/>
    <property type="evidence" value="ECO:0007669"/>
    <property type="project" value="InterPro"/>
</dbReference>
<evidence type="ECO:0000256" key="1">
    <source>
        <dbReference type="ARBA" id="ARBA00022603"/>
    </source>
</evidence>
<feature type="domain" description="tRNA/rRNA methyltransferase SpoU type" evidence="3">
    <location>
        <begin position="25"/>
        <end position="166"/>
    </location>
</feature>
<evidence type="ECO:0000313" key="4">
    <source>
        <dbReference type="EMBL" id="KPM48168.1"/>
    </source>
</evidence>
<dbReference type="GO" id="GO:0032259">
    <property type="term" value="P:methylation"/>
    <property type="evidence" value="ECO:0007669"/>
    <property type="project" value="UniProtKB-KW"/>
</dbReference>
<evidence type="ECO:0000313" key="5">
    <source>
        <dbReference type="Proteomes" id="UP000050454"/>
    </source>
</evidence>
<dbReference type="PANTHER" id="PTHR46429:SF1">
    <property type="entry name" value="23S RRNA (GUANOSINE-2'-O-)-METHYLTRANSFERASE RLMB"/>
    <property type="match status" value="1"/>
</dbReference>
<dbReference type="OrthoDB" id="9795352at2"/>
<gene>
    <name evidence="4" type="ORF">AFM12_12610</name>
</gene>
<keyword evidence="1 4" id="KW-0489">Methyltransferase</keyword>
<dbReference type="STRING" id="1605367.AFM12_12610"/>
<keyword evidence="5" id="KW-1185">Reference proteome</keyword>
<comment type="caution">
    <text evidence="4">The sequence shown here is derived from an EMBL/GenBank/DDBJ whole genome shotgun (WGS) entry which is preliminary data.</text>
</comment>